<dbReference type="InterPro" id="IPR006531">
    <property type="entry name" value="Gp5/Vgr_OB"/>
</dbReference>
<dbReference type="EMBL" id="JBFQXQ010000001">
    <property type="protein sequence ID" value="MEX3171437.1"/>
    <property type="molecule type" value="Genomic_DNA"/>
</dbReference>
<dbReference type="Pfam" id="PF10106">
    <property type="entry name" value="DUF2345"/>
    <property type="match status" value="1"/>
</dbReference>
<dbReference type="SUPFAM" id="SSF69255">
    <property type="entry name" value="gp5 N-terminal domain-like"/>
    <property type="match status" value="1"/>
</dbReference>
<evidence type="ECO:0000256" key="1">
    <source>
        <dbReference type="ARBA" id="ARBA00005558"/>
    </source>
</evidence>
<name>A0ABV3UI07_9GAMM</name>
<evidence type="ECO:0000313" key="6">
    <source>
        <dbReference type="Proteomes" id="UP001558101"/>
    </source>
</evidence>
<dbReference type="Pfam" id="PF13296">
    <property type="entry name" value="T6SS_Vgr"/>
    <property type="match status" value="1"/>
</dbReference>
<dbReference type="RefSeq" id="WP_368453240.1">
    <property type="nucleotide sequence ID" value="NZ_JBFQXQ010000001.1"/>
</dbReference>
<dbReference type="InterPro" id="IPR028244">
    <property type="entry name" value="T6SS_Rhs_Vgr_dom"/>
</dbReference>
<dbReference type="Pfam" id="PF04717">
    <property type="entry name" value="Phage_base_V"/>
    <property type="match status" value="1"/>
</dbReference>
<reference evidence="5 6" key="1">
    <citation type="submission" date="2024-07" db="EMBL/GenBank/DDBJ databases">
        <title>Genomes of novel Serratia strains from suburban soil.</title>
        <authorList>
            <person name="Markert E.X."/>
            <person name="Severe K."/>
            <person name="Severe L."/>
            <person name="Twing K.I."/>
            <person name="Ward L.M."/>
        </authorList>
    </citation>
    <scope>NUCLEOTIDE SEQUENCE [LARGE SCALE GENOMIC DNA]</scope>
    <source>
        <strain evidence="5 6">3C-UT</strain>
    </source>
</reference>
<dbReference type="Gene3D" id="2.40.50.230">
    <property type="entry name" value="Gp5 N-terminal domain"/>
    <property type="match status" value="1"/>
</dbReference>
<protein>
    <submittedName>
        <fullName evidence="5">Type VI secretion system Vgr family protein</fullName>
    </submittedName>
</protein>
<evidence type="ECO:0000259" key="2">
    <source>
        <dbReference type="Pfam" id="PF04717"/>
    </source>
</evidence>
<sequence>MSTSLPIRFSHNHHLLAIKGGESELDVLAFEGNEALSKPFSYRIEFTSNDHAISKEMMLMKTGALTLQAPVDQGYGIKIQQPLRVLQGVVSGFERLSTSKDETHYALTLQPRLALLDRSRQNAVYQDMSVPQIVEKILRERHNLRGQDFLFSLTREYPRREQVMQYGEDDLHFITRLLGEVGIWFRFTTDTRLNIDVVEFYDSLQGYEKGLILPSVPPSGQHAQGMDSVWGMASHHNVVQKQVSTHDYNYRQATNDMNTQVDATRGDSTTYGEAYHYADNYLTQGSTYDPNPAPESGAFYARVRHERYLNGQTQLSAITSCPTLAPGQVLKVTGGYEVAEAFNQGVLITGMKSAARRDKDFEVHFSGIPDSTDFGFRPEPGERPVMAGTLPARVTSTTENDTYGHIDKDGRYRVNMLFDRDNWETGFESLWVRQSRPYAGDTYGLHLPLLAGTEVAIGFEDGNPDRPYISGVLHDSAHGDHVTIRNYKRNVLRTPSNNKIRLDDSRGQEHIKVSTEYGGKSQLNLGHLVDSEKQKRGEGFELRTDGWGAIRAQKGIFISADGQAKAQGQVLEMQPAVSLLKGAVNQITEWGSITQTHHNFSPDTDPLGALVNGASELKEAALLMSAPKGIAAVTPETTLLHSGKGLYLQSLGEVNIATAQRYSVNASKAISLLAKDEGMRLVSARGPLTVESHADTLSLTSLKDITVQSTQGHLQLTAKNGITIGCGGAYIRLTPQGEVEIHGPGLISLKGQHNLQGPASEDFPLPELPASVCKECLKKAQAQAQGFVPREA</sequence>
<keyword evidence="6" id="KW-1185">Reference proteome</keyword>
<dbReference type="InterPro" id="IPR006533">
    <property type="entry name" value="T6SS_Vgr_RhsGE"/>
</dbReference>
<evidence type="ECO:0000259" key="3">
    <source>
        <dbReference type="Pfam" id="PF10106"/>
    </source>
</evidence>
<accession>A0ABV3UI07</accession>
<feature type="domain" description="Gp5/Type VI secretion system Vgr protein OB-fold" evidence="2">
    <location>
        <begin position="407"/>
        <end position="474"/>
    </location>
</feature>
<comment type="similarity">
    <text evidence="1">Belongs to the VgrG protein family.</text>
</comment>
<dbReference type="SUPFAM" id="SSF69279">
    <property type="entry name" value="Phage tail proteins"/>
    <property type="match status" value="2"/>
</dbReference>
<dbReference type="Gene3D" id="3.55.50.10">
    <property type="entry name" value="Baseplate protein-like domains"/>
    <property type="match status" value="1"/>
</dbReference>
<dbReference type="Gene3D" id="4.10.180.10">
    <property type="match status" value="1"/>
</dbReference>
<dbReference type="NCBIfam" id="TIGR01646">
    <property type="entry name" value="vgr_GE"/>
    <property type="match status" value="1"/>
</dbReference>
<gene>
    <name evidence="5" type="ORF">AB4M04_04990</name>
</gene>
<dbReference type="Gene3D" id="2.30.110.50">
    <property type="match status" value="2"/>
</dbReference>
<organism evidence="5 6">
    <name type="scientific">Serratia quinivorans</name>
    <dbReference type="NCBI Taxonomy" id="137545"/>
    <lineage>
        <taxon>Bacteria</taxon>
        <taxon>Pseudomonadati</taxon>
        <taxon>Pseudomonadota</taxon>
        <taxon>Gammaproteobacteria</taxon>
        <taxon>Enterobacterales</taxon>
        <taxon>Yersiniaceae</taxon>
        <taxon>Serratia</taxon>
    </lineage>
</organism>
<feature type="domain" description="DUF2345" evidence="3">
    <location>
        <begin position="614"/>
        <end position="759"/>
    </location>
</feature>
<dbReference type="InterPro" id="IPR017847">
    <property type="entry name" value="T6SS_RhsGE_Vgr_subset"/>
</dbReference>
<dbReference type="Pfam" id="PF05954">
    <property type="entry name" value="Phage_GPD"/>
    <property type="match status" value="1"/>
</dbReference>
<evidence type="ECO:0000313" key="5">
    <source>
        <dbReference type="EMBL" id="MEX3171437.1"/>
    </source>
</evidence>
<comment type="caution">
    <text evidence="5">The sequence shown here is derived from an EMBL/GenBank/DDBJ whole genome shotgun (WGS) entry which is preliminary data.</text>
</comment>
<dbReference type="InterPro" id="IPR037026">
    <property type="entry name" value="Vgr_OB-fold_dom_sf"/>
</dbReference>
<proteinExistence type="inferred from homology"/>
<dbReference type="Proteomes" id="UP001558101">
    <property type="component" value="Unassembled WGS sequence"/>
</dbReference>
<dbReference type="NCBIfam" id="TIGR03361">
    <property type="entry name" value="VI_Rhs_Vgr"/>
    <property type="match status" value="1"/>
</dbReference>
<feature type="domain" description="Putative type VI secretion system Rhs element associated Vgr" evidence="4">
    <location>
        <begin position="493"/>
        <end position="588"/>
    </location>
</feature>
<dbReference type="InterPro" id="IPR018769">
    <property type="entry name" value="VgrG2_DUF2345"/>
</dbReference>
<evidence type="ECO:0000259" key="4">
    <source>
        <dbReference type="Pfam" id="PF13296"/>
    </source>
</evidence>